<protein>
    <submittedName>
        <fullName evidence="2">DH200=94 genomic scaffold, scaffold_728</fullName>
    </submittedName>
</protein>
<dbReference type="Proteomes" id="UP000295252">
    <property type="component" value="Unassembled WGS sequence"/>
</dbReference>
<keyword evidence="3" id="KW-1185">Reference proteome</keyword>
<dbReference type="PhylomeDB" id="A0A068VGY5"/>
<sequence>MAWDVLRRTFLWEKVQPYLEETAFDEKPARRNTVPSAPEINLEATPSRARNRMITRKCTNLSHLLTLRSQGTKMGCRLAAPSVENVHGKVVGRSAARHQKSDAEHHIFVNIIWHLLILDFL</sequence>
<accession>A0A068VGY5</accession>
<dbReference type="InParanoid" id="A0A068VGY5"/>
<evidence type="ECO:0000313" key="3">
    <source>
        <dbReference type="Proteomes" id="UP000295252"/>
    </source>
</evidence>
<evidence type="ECO:0000313" key="2">
    <source>
        <dbReference type="EMBL" id="CDP19852.1"/>
    </source>
</evidence>
<gene>
    <name evidence="2" type="ORF">GSCOC_T00010504001</name>
</gene>
<proteinExistence type="predicted"/>
<dbReference type="OrthoDB" id="1743670at2759"/>
<organism evidence="2 3">
    <name type="scientific">Coffea canephora</name>
    <name type="common">Robusta coffee</name>
    <dbReference type="NCBI Taxonomy" id="49390"/>
    <lineage>
        <taxon>Eukaryota</taxon>
        <taxon>Viridiplantae</taxon>
        <taxon>Streptophyta</taxon>
        <taxon>Embryophyta</taxon>
        <taxon>Tracheophyta</taxon>
        <taxon>Spermatophyta</taxon>
        <taxon>Magnoliopsida</taxon>
        <taxon>eudicotyledons</taxon>
        <taxon>Gunneridae</taxon>
        <taxon>Pentapetalae</taxon>
        <taxon>asterids</taxon>
        <taxon>lamiids</taxon>
        <taxon>Gentianales</taxon>
        <taxon>Rubiaceae</taxon>
        <taxon>Ixoroideae</taxon>
        <taxon>Gardenieae complex</taxon>
        <taxon>Bertiereae - Coffeeae clade</taxon>
        <taxon>Coffeeae</taxon>
        <taxon>Coffea</taxon>
    </lineage>
</organism>
<evidence type="ECO:0000256" key="1">
    <source>
        <dbReference type="SAM" id="MobiDB-lite"/>
    </source>
</evidence>
<feature type="region of interest" description="Disordered" evidence="1">
    <location>
        <begin position="27"/>
        <end position="46"/>
    </location>
</feature>
<dbReference type="EMBL" id="HG739812">
    <property type="protein sequence ID" value="CDP19852.1"/>
    <property type="molecule type" value="Genomic_DNA"/>
</dbReference>
<dbReference type="Gramene" id="CDP19852">
    <property type="protein sequence ID" value="CDP19852"/>
    <property type="gene ID" value="GSCOC_T00010504001"/>
</dbReference>
<name>A0A068VGY5_COFCA</name>
<dbReference type="AlphaFoldDB" id="A0A068VGY5"/>
<reference evidence="3" key="1">
    <citation type="journal article" date="2014" name="Science">
        <title>The coffee genome provides insight into the convergent evolution of caffeine biosynthesis.</title>
        <authorList>
            <person name="Denoeud F."/>
            <person name="Carretero-Paulet L."/>
            <person name="Dereeper A."/>
            <person name="Droc G."/>
            <person name="Guyot R."/>
            <person name="Pietrella M."/>
            <person name="Zheng C."/>
            <person name="Alberti A."/>
            <person name="Anthony F."/>
            <person name="Aprea G."/>
            <person name="Aury J.M."/>
            <person name="Bento P."/>
            <person name="Bernard M."/>
            <person name="Bocs S."/>
            <person name="Campa C."/>
            <person name="Cenci A."/>
            <person name="Combes M.C."/>
            <person name="Crouzillat D."/>
            <person name="Da Silva C."/>
            <person name="Daddiego L."/>
            <person name="De Bellis F."/>
            <person name="Dussert S."/>
            <person name="Garsmeur O."/>
            <person name="Gayraud T."/>
            <person name="Guignon V."/>
            <person name="Jahn K."/>
            <person name="Jamilloux V."/>
            <person name="Joet T."/>
            <person name="Labadie K."/>
            <person name="Lan T."/>
            <person name="Leclercq J."/>
            <person name="Lepelley M."/>
            <person name="Leroy T."/>
            <person name="Li L.T."/>
            <person name="Librado P."/>
            <person name="Lopez L."/>
            <person name="Munoz A."/>
            <person name="Noel B."/>
            <person name="Pallavicini A."/>
            <person name="Perrotta G."/>
            <person name="Poncet V."/>
            <person name="Pot D."/>
            <person name="Priyono X."/>
            <person name="Rigoreau M."/>
            <person name="Rouard M."/>
            <person name="Rozas J."/>
            <person name="Tranchant-Dubreuil C."/>
            <person name="VanBuren R."/>
            <person name="Zhang Q."/>
            <person name="Andrade A.C."/>
            <person name="Argout X."/>
            <person name="Bertrand B."/>
            <person name="de Kochko A."/>
            <person name="Graziosi G."/>
            <person name="Henry R.J."/>
            <person name="Jayarama X."/>
            <person name="Ming R."/>
            <person name="Nagai C."/>
            <person name="Rounsley S."/>
            <person name="Sankoff D."/>
            <person name="Giuliano G."/>
            <person name="Albert V.A."/>
            <person name="Wincker P."/>
            <person name="Lashermes P."/>
        </authorList>
    </citation>
    <scope>NUCLEOTIDE SEQUENCE [LARGE SCALE GENOMIC DNA]</scope>
    <source>
        <strain evidence="3">cv. DH200-94</strain>
    </source>
</reference>
<dbReference type="STRING" id="49390.A0A068VGY5"/>